<dbReference type="InterPro" id="IPR036041">
    <property type="entry name" value="Ribosome-inact_prot_sf"/>
</dbReference>
<proteinExistence type="predicted"/>
<evidence type="ECO:0000313" key="2">
    <source>
        <dbReference type="Proteomes" id="UP001562425"/>
    </source>
</evidence>
<dbReference type="InterPro" id="IPR001574">
    <property type="entry name" value="Ribosome_inactivat_prot"/>
</dbReference>
<dbReference type="InterPro" id="IPR016138">
    <property type="entry name" value="Ribosome_inactivat_prot_sub1"/>
</dbReference>
<name>A0ABD1D3B8_CULPP</name>
<organism evidence="1 2">
    <name type="scientific">Culex pipiens pipiens</name>
    <name type="common">Northern house mosquito</name>
    <dbReference type="NCBI Taxonomy" id="38569"/>
    <lineage>
        <taxon>Eukaryota</taxon>
        <taxon>Metazoa</taxon>
        <taxon>Ecdysozoa</taxon>
        <taxon>Arthropoda</taxon>
        <taxon>Hexapoda</taxon>
        <taxon>Insecta</taxon>
        <taxon>Pterygota</taxon>
        <taxon>Neoptera</taxon>
        <taxon>Endopterygota</taxon>
        <taxon>Diptera</taxon>
        <taxon>Nematocera</taxon>
        <taxon>Culicoidea</taxon>
        <taxon>Culicidae</taxon>
        <taxon>Culicinae</taxon>
        <taxon>Culicini</taxon>
        <taxon>Culex</taxon>
        <taxon>Culex</taxon>
    </lineage>
</organism>
<dbReference type="SUPFAM" id="SSF56371">
    <property type="entry name" value="Ribosome inactivating proteins (RIP)"/>
    <property type="match status" value="1"/>
</dbReference>
<reference evidence="1 2" key="1">
    <citation type="submission" date="2024-05" db="EMBL/GenBank/DDBJ databases">
        <title>Culex pipiens pipiens assembly and annotation.</title>
        <authorList>
            <person name="Alout H."/>
            <person name="Durand T."/>
        </authorList>
    </citation>
    <scope>NUCLEOTIDE SEQUENCE [LARGE SCALE GENOMIC DNA]</scope>
    <source>
        <strain evidence="1">HA-2024</strain>
        <tissue evidence="1">Whole body</tissue>
    </source>
</reference>
<comment type="caution">
    <text evidence="1">The sequence shown here is derived from an EMBL/GenBank/DDBJ whole genome shotgun (WGS) entry which is preliminary data.</text>
</comment>
<gene>
    <name evidence="1" type="ORF">pipiens_012193</name>
</gene>
<evidence type="ECO:0008006" key="3">
    <source>
        <dbReference type="Google" id="ProtNLM"/>
    </source>
</evidence>
<sequence>MQFLRAKRATNRNTETEETGDIDEFRINSSKYLTFIEKLRAKLTQPSVKYGSIRLTKSDNGITKVILKSGSTKVPFIFRNSDLYIVGFVLGSGPTAVFWTDHAVFETLSSQLTGNKLPTRHEWRTVLGDVTVKTLSITLVYDDINKYNNWNVPINKMGKSLEQLAMIGDGSGKVAIVEKNIMPFVVAFSEAIRFKVICKAVQDVFTKDGGTFNMKSNALNPAGAGGPDQRRKTAYDYEWLVQHWGQISDRVKPCYDGKVTSPFNFHGEELWLGKEQLGQLLSVAMASSFTPRTKRDVPNWLNHHIPLEKQAGAVPNLLESSSSSANQPAVANRFELAGALQLISFGVLYLSGQQLKPTEYERALAPREAQAIAADLAAKINCVAKVESDFDEDMRMQRELYAGLMGEADMEQVML</sequence>
<accession>A0ABD1D3B8</accession>
<feature type="non-terminal residue" evidence="1">
    <location>
        <position position="415"/>
    </location>
</feature>
<dbReference type="Gene3D" id="3.40.420.10">
    <property type="entry name" value="Ricin (A subunit), domain 1"/>
    <property type="match status" value="1"/>
</dbReference>
<keyword evidence="2" id="KW-1185">Reference proteome</keyword>
<evidence type="ECO:0000313" key="1">
    <source>
        <dbReference type="EMBL" id="KAL1392827.1"/>
    </source>
</evidence>
<protein>
    <recommendedName>
        <fullName evidence="3">Nucleoprotein</fullName>
    </recommendedName>
</protein>
<dbReference type="EMBL" id="JBEHCU010007762">
    <property type="protein sequence ID" value="KAL1392827.1"/>
    <property type="molecule type" value="Genomic_DNA"/>
</dbReference>
<dbReference type="Pfam" id="PF00161">
    <property type="entry name" value="RIP"/>
    <property type="match status" value="1"/>
</dbReference>
<dbReference type="AlphaFoldDB" id="A0ABD1D3B8"/>
<dbReference type="Proteomes" id="UP001562425">
    <property type="component" value="Unassembled WGS sequence"/>
</dbReference>